<proteinExistence type="predicted"/>
<dbReference type="AlphaFoldDB" id="A0A6J7N2A8"/>
<name>A0A6J7N2A8_9ZZZZ</name>
<organism evidence="2">
    <name type="scientific">freshwater metagenome</name>
    <dbReference type="NCBI Taxonomy" id="449393"/>
    <lineage>
        <taxon>unclassified sequences</taxon>
        <taxon>metagenomes</taxon>
        <taxon>ecological metagenomes</taxon>
    </lineage>
</organism>
<dbReference type="EMBL" id="CAFBOL010000024">
    <property type="protein sequence ID" value="CAB4986288.1"/>
    <property type="molecule type" value="Genomic_DNA"/>
</dbReference>
<evidence type="ECO:0000256" key="1">
    <source>
        <dbReference type="SAM" id="MobiDB-lite"/>
    </source>
</evidence>
<feature type="region of interest" description="Disordered" evidence="1">
    <location>
        <begin position="39"/>
        <end position="60"/>
    </location>
</feature>
<protein>
    <submittedName>
        <fullName evidence="2">Unannotated protein</fullName>
    </submittedName>
</protein>
<reference evidence="2" key="1">
    <citation type="submission" date="2020-05" db="EMBL/GenBank/DDBJ databases">
        <authorList>
            <person name="Chiriac C."/>
            <person name="Salcher M."/>
            <person name="Ghai R."/>
            <person name="Kavagutti S V."/>
        </authorList>
    </citation>
    <scope>NUCLEOTIDE SEQUENCE</scope>
</reference>
<gene>
    <name evidence="2" type="ORF">UFOPK3931_01163</name>
</gene>
<sequence>MEPSGPGIPVRMLREIERYVIERSTVISAFAAARRRAYSSSFSTGRPSGPRRVRHSSISSSMERVACMMSAMKPVPRSSVNVDMATLQPSPTWPTTFVSGMRTSS</sequence>
<evidence type="ECO:0000313" key="2">
    <source>
        <dbReference type="EMBL" id="CAB4986288.1"/>
    </source>
</evidence>
<accession>A0A6J7N2A8</accession>